<dbReference type="Gene3D" id="3.20.20.150">
    <property type="entry name" value="Divalent-metal-dependent TIM barrel enzymes"/>
    <property type="match status" value="1"/>
</dbReference>
<dbReference type="InterPro" id="IPR036237">
    <property type="entry name" value="Xyl_isomerase-like_sf"/>
</dbReference>
<dbReference type="KEGG" id="taw:EI545_17160"/>
<protein>
    <submittedName>
        <fullName evidence="2">Sugar phosphate isomerase/epimerase</fullName>
    </submittedName>
</protein>
<dbReference type="PANTHER" id="PTHR12110:SF41">
    <property type="entry name" value="INOSOSE DEHYDRATASE"/>
    <property type="match status" value="1"/>
</dbReference>
<evidence type="ECO:0000259" key="1">
    <source>
        <dbReference type="Pfam" id="PF01261"/>
    </source>
</evidence>
<dbReference type="InterPro" id="IPR050312">
    <property type="entry name" value="IolE/XylAMocC-like"/>
</dbReference>
<feature type="domain" description="Xylose isomerase-like TIM barrel" evidence="1">
    <location>
        <begin position="19"/>
        <end position="233"/>
    </location>
</feature>
<dbReference type="Pfam" id="PF01261">
    <property type="entry name" value="AP_endonuc_2"/>
    <property type="match status" value="1"/>
</dbReference>
<sequence length="249" mass="27001">MFSYQLYSSRNFPPMAATFQMLADAGYTAVEGYGALYADDAAVEATKAGLATTGLTMPTGHFSLAMLEGEVDKVLGIAKALKMERLYCPHIMPADRPTDAAGWTAFGARLQQVGAPYKAAGYGFGWHNHDFEFKALGDGSVPQDRMFEGGPDLEWEMDVAWVIRGGADPLAWIAKYKDRITAAHVKDIAPSGQNTDEDGWADVGHGTVDWKTIMAALRAAGVRHFVIEHDNPKDHARFATRSIAAAKGF</sequence>
<accession>A0A3S8UA12</accession>
<dbReference type="Proteomes" id="UP000282002">
    <property type="component" value="Chromosome"/>
</dbReference>
<dbReference type="AlphaFoldDB" id="A0A3S8UA12"/>
<dbReference type="GO" id="GO:0016853">
    <property type="term" value="F:isomerase activity"/>
    <property type="evidence" value="ECO:0007669"/>
    <property type="project" value="UniProtKB-KW"/>
</dbReference>
<reference evidence="2 3" key="1">
    <citation type="submission" date="2018-12" db="EMBL/GenBank/DDBJ databases">
        <title>Complete genome sequencing of Tabrizicola sp. K13M18.</title>
        <authorList>
            <person name="Bae J.-W."/>
        </authorList>
    </citation>
    <scope>NUCLEOTIDE SEQUENCE [LARGE SCALE GENOMIC DNA]</scope>
    <source>
        <strain evidence="2 3">K13M18</strain>
    </source>
</reference>
<gene>
    <name evidence="2" type="ORF">EI545_17160</name>
</gene>
<dbReference type="RefSeq" id="WP_125326593.1">
    <property type="nucleotide sequence ID" value="NZ_CP034328.1"/>
</dbReference>
<proteinExistence type="predicted"/>
<dbReference type="EMBL" id="CP034328">
    <property type="protein sequence ID" value="AZL60401.1"/>
    <property type="molecule type" value="Genomic_DNA"/>
</dbReference>
<dbReference type="PANTHER" id="PTHR12110">
    <property type="entry name" value="HYDROXYPYRUVATE ISOMERASE"/>
    <property type="match status" value="1"/>
</dbReference>
<keyword evidence="2" id="KW-0413">Isomerase</keyword>
<dbReference type="InterPro" id="IPR013022">
    <property type="entry name" value="Xyl_isomerase-like_TIM-brl"/>
</dbReference>
<dbReference type="OrthoDB" id="9798407at2"/>
<dbReference type="SUPFAM" id="SSF51658">
    <property type="entry name" value="Xylose isomerase-like"/>
    <property type="match status" value="1"/>
</dbReference>
<evidence type="ECO:0000313" key="3">
    <source>
        <dbReference type="Proteomes" id="UP000282002"/>
    </source>
</evidence>
<keyword evidence="3" id="KW-1185">Reference proteome</keyword>
<organism evidence="2 3">
    <name type="scientific">Tabrizicola piscis</name>
    <dbReference type="NCBI Taxonomy" id="2494374"/>
    <lineage>
        <taxon>Bacteria</taxon>
        <taxon>Pseudomonadati</taxon>
        <taxon>Pseudomonadota</taxon>
        <taxon>Alphaproteobacteria</taxon>
        <taxon>Rhodobacterales</taxon>
        <taxon>Paracoccaceae</taxon>
        <taxon>Tabrizicola</taxon>
    </lineage>
</organism>
<name>A0A3S8UA12_9RHOB</name>
<evidence type="ECO:0000313" key="2">
    <source>
        <dbReference type="EMBL" id="AZL60401.1"/>
    </source>
</evidence>